<gene>
    <name evidence="4" type="ORF">E8L03_11620</name>
</gene>
<evidence type="ECO:0000313" key="5">
    <source>
        <dbReference type="Proteomes" id="UP000503251"/>
    </source>
</evidence>
<evidence type="ECO:0000313" key="4">
    <source>
        <dbReference type="EMBL" id="QJT09545.1"/>
    </source>
</evidence>
<dbReference type="InterPro" id="IPR001457">
    <property type="entry name" value="NADH_UbQ/plastoQ_OxRdtase_su6"/>
</dbReference>
<keyword evidence="2" id="KW-0472">Membrane</keyword>
<dbReference type="PANTHER" id="PTHR33269:SF17">
    <property type="entry name" value="NADH-UBIQUINONE OXIDOREDUCTASE CHAIN 6"/>
    <property type="match status" value="1"/>
</dbReference>
<evidence type="ECO:0000256" key="3">
    <source>
        <dbReference type="SAM" id="MobiDB-lite"/>
    </source>
</evidence>
<evidence type="ECO:0000256" key="2">
    <source>
        <dbReference type="RuleBase" id="RU004429"/>
    </source>
</evidence>
<comment type="function">
    <text evidence="2">NDH-1 shuttles electrons from NADH, via FMN and iron-sulfur (Fe-S) centers, to quinones in the respiratory chain. Couples the redox reaction to proton translocation (for every two electrons transferred, four hydrogen ions are translocated across the cytoplasmic membrane), and thus conserves the redox energy in a proton gradient.</text>
</comment>
<feature type="transmembrane region" description="Helical" evidence="2">
    <location>
        <begin position="59"/>
        <end position="78"/>
    </location>
</feature>
<proteinExistence type="inferred from homology"/>
<organism evidence="4 5">
    <name type="scientific">Oceanidesulfovibrio marinus</name>
    <dbReference type="NCBI Taxonomy" id="370038"/>
    <lineage>
        <taxon>Bacteria</taxon>
        <taxon>Pseudomonadati</taxon>
        <taxon>Thermodesulfobacteriota</taxon>
        <taxon>Desulfovibrionia</taxon>
        <taxon>Desulfovibrionales</taxon>
        <taxon>Desulfovibrionaceae</taxon>
        <taxon>Oceanidesulfovibrio</taxon>
    </lineage>
</organism>
<keyword evidence="2" id="KW-0874">Quinone</keyword>
<dbReference type="RefSeq" id="WP_171267451.1">
    <property type="nucleotide sequence ID" value="NZ_CP039543.1"/>
</dbReference>
<feature type="transmembrane region" description="Helical" evidence="2">
    <location>
        <begin position="6"/>
        <end position="24"/>
    </location>
</feature>
<keyword evidence="2" id="KW-1133">Transmembrane helix</keyword>
<dbReference type="Pfam" id="PF00499">
    <property type="entry name" value="Oxidored_q3"/>
    <property type="match status" value="1"/>
</dbReference>
<dbReference type="EC" id="7.1.1.-" evidence="2"/>
<dbReference type="Gene3D" id="1.20.120.1200">
    <property type="entry name" value="NADH-ubiquinone/plastoquinone oxidoreductase chain 6, subunit NuoJ"/>
    <property type="match status" value="1"/>
</dbReference>
<keyword evidence="2" id="KW-1003">Cell membrane</keyword>
<keyword evidence="5" id="KW-1185">Reference proteome</keyword>
<feature type="transmembrane region" description="Helical" evidence="2">
    <location>
        <begin position="139"/>
        <end position="163"/>
    </location>
</feature>
<comment type="subcellular location">
    <subcellularLocation>
        <location evidence="2">Cell membrane</location>
        <topology evidence="2">Multi-pass membrane protein</topology>
    </subcellularLocation>
</comment>
<evidence type="ECO:0000256" key="1">
    <source>
        <dbReference type="ARBA" id="ARBA00005698"/>
    </source>
</evidence>
<feature type="transmembrane region" description="Helical" evidence="2">
    <location>
        <begin position="99"/>
        <end position="119"/>
    </location>
</feature>
<dbReference type="Proteomes" id="UP000503251">
    <property type="component" value="Chromosome"/>
</dbReference>
<dbReference type="PANTHER" id="PTHR33269">
    <property type="entry name" value="NADH-UBIQUINONE OXIDOREDUCTASE CHAIN 6"/>
    <property type="match status" value="1"/>
</dbReference>
<keyword evidence="2" id="KW-0812">Transmembrane</keyword>
<name>A0ABX6NIM4_9BACT</name>
<dbReference type="EMBL" id="CP039543">
    <property type="protein sequence ID" value="QJT09545.1"/>
    <property type="molecule type" value="Genomic_DNA"/>
</dbReference>
<protein>
    <recommendedName>
        <fullName evidence="2">NADH-quinone oxidoreductase subunit J</fullName>
        <ecNumber evidence="2">7.1.1.-</ecNumber>
    </recommendedName>
</protein>
<keyword evidence="2" id="KW-0520">NAD</keyword>
<feature type="transmembrane region" description="Helical" evidence="2">
    <location>
        <begin position="31"/>
        <end position="53"/>
    </location>
</feature>
<comment type="catalytic activity">
    <reaction evidence="2">
        <text>a quinone + NADH + 5 H(+)(in) = a quinol + NAD(+) + 4 H(+)(out)</text>
        <dbReference type="Rhea" id="RHEA:57888"/>
        <dbReference type="ChEBI" id="CHEBI:15378"/>
        <dbReference type="ChEBI" id="CHEBI:24646"/>
        <dbReference type="ChEBI" id="CHEBI:57540"/>
        <dbReference type="ChEBI" id="CHEBI:57945"/>
        <dbReference type="ChEBI" id="CHEBI:132124"/>
    </reaction>
</comment>
<dbReference type="InterPro" id="IPR042106">
    <property type="entry name" value="Nuo/plastoQ_OxRdtase_6_NuoJ"/>
</dbReference>
<reference evidence="4 5" key="1">
    <citation type="submission" date="2019-04" db="EMBL/GenBank/DDBJ databases">
        <title>Isolation and culture of sulfate reducing bacteria from the cold seep of the South China Sea.</title>
        <authorList>
            <person name="Sun C."/>
            <person name="Liu R."/>
        </authorList>
    </citation>
    <scope>NUCLEOTIDE SEQUENCE [LARGE SCALE GENOMIC DNA]</scope>
    <source>
        <strain evidence="4 5">CS1</strain>
    </source>
</reference>
<sequence>MSIYAMLFYALAAITLGCTIMAVTRRVLVHAVVWMVGALIGTALIFLLLGAPLLAGFEVIIYAGAIMVLFLFAIMLMAQDPSESKQVEAMAKWRIFRRLFWPAVYGLVGLLACMALISFDPANTPMLKLGRVSPHALGAWVFGNAWPAVEAVSLLLFVALAGARYLGLPLVRADQPRHWGESLKAEAAGNPEPEPVKPQSAEEDGQ</sequence>
<accession>A0ABX6NIM4</accession>
<feature type="region of interest" description="Disordered" evidence="3">
    <location>
        <begin position="181"/>
        <end position="206"/>
    </location>
</feature>
<comment type="similarity">
    <text evidence="1 2">Belongs to the complex I subunit 6 family.</text>
</comment>